<dbReference type="AlphaFoldDB" id="A0A158KIM2"/>
<dbReference type="Pfam" id="PF00126">
    <property type="entry name" value="HTH_1"/>
    <property type="match status" value="1"/>
</dbReference>
<comment type="similarity">
    <text evidence="1">Belongs to the LysR transcriptional regulatory family.</text>
</comment>
<feature type="domain" description="HTH lysR-type" evidence="5">
    <location>
        <begin position="1"/>
        <end position="58"/>
    </location>
</feature>
<dbReference type="Proteomes" id="UP000055019">
    <property type="component" value="Unassembled WGS sequence"/>
</dbReference>
<dbReference type="CDD" id="cd08414">
    <property type="entry name" value="PBP2_LTTR_aromatics_like"/>
    <property type="match status" value="1"/>
</dbReference>
<dbReference type="Gene3D" id="3.40.190.10">
    <property type="entry name" value="Periplasmic binding protein-like II"/>
    <property type="match status" value="2"/>
</dbReference>
<dbReference type="Gene3D" id="1.10.10.10">
    <property type="entry name" value="Winged helix-like DNA-binding domain superfamily/Winged helix DNA-binding domain"/>
    <property type="match status" value="1"/>
</dbReference>
<dbReference type="PANTHER" id="PTHR30346">
    <property type="entry name" value="TRANSCRIPTIONAL DUAL REGULATOR HCAR-RELATED"/>
    <property type="match status" value="1"/>
</dbReference>
<dbReference type="Pfam" id="PF03466">
    <property type="entry name" value="LysR_substrate"/>
    <property type="match status" value="1"/>
</dbReference>
<dbReference type="PRINTS" id="PR00039">
    <property type="entry name" value="HTHLYSR"/>
</dbReference>
<proteinExistence type="inferred from homology"/>
<dbReference type="GO" id="GO:0003700">
    <property type="term" value="F:DNA-binding transcription factor activity"/>
    <property type="evidence" value="ECO:0007669"/>
    <property type="project" value="InterPro"/>
</dbReference>
<evidence type="ECO:0000256" key="1">
    <source>
        <dbReference type="ARBA" id="ARBA00009437"/>
    </source>
</evidence>
<keyword evidence="7" id="KW-1185">Reference proteome</keyword>
<dbReference type="InterPro" id="IPR005119">
    <property type="entry name" value="LysR_subst-bd"/>
</dbReference>
<evidence type="ECO:0000256" key="2">
    <source>
        <dbReference type="ARBA" id="ARBA00023015"/>
    </source>
</evidence>
<dbReference type="GO" id="GO:0032993">
    <property type="term" value="C:protein-DNA complex"/>
    <property type="evidence" value="ECO:0007669"/>
    <property type="project" value="TreeGrafter"/>
</dbReference>
<dbReference type="PROSITE" id="PS50931">
    <property type="entry name" value="HTH_LYSR"/>
    <property type="match status" value="1"/>
</dbReference>
<gene>
    <name evidence="6" type="ORF">AWB74_05832</name>
</gene>
<dbReference type="RefSeq" id="WP_061150119.1">
    <property type="nucleotide sequence ID" value="NZ_FCOM02000036.1"/>
</dbReference>
<name>A0A158KIM2_9BURK</name>
<dbReference type="InterPro" id="IPR036388">
    <property type="entry name" value="WH-like_DNA-bd_sf"/>
</dbReference>
<accession>A0A158KIM2</accession>
<comment type="caution">
    <text evidence="6">The sequence shown here is derived from an EMBL/GenBank/DDBJ whole genome shotgun (WGS) entry which is preliminary data.</text>
</comment>
<reference evidence="6" key="1">
    <citation type="submission" date="2016-01" db="EMBL/GenBank/DDBJ databases">
        <authorList>
            <person name="Peeters C."/>
        </authorList>
    </citation>
    <scope>NUCLEOTIDE SEQUENCE [LARGE SCALE GENOMIC DNA]</scope>
    <source>
        <strain evidence="6">LMG 29317</strain>
    </source>
</reference>
<keyword evidence="3" id="KW-0238">DNA-binding</keyword>
<evidence type="ECO:0000256" key="3">
    <source>
        <dbReference type="ARBA" id="ARBA00023125"/>
    </source>
</evidence>
<evidence type="ECO:0000313" key="6">
    <source>
        <dbReference type="EMBL" id="SAL80998.1"/>
    </source>
</evidence>
<dbReference type="InterPro" id="IPR036390">
    <property type="entry name" value="WH_DNA-bd_sf"/>
</dbReference>
<dbReference type="GO" id="GO:0003677">
    <property type="term" value="F:DNA binding"/>
    <property type="evidence" value="ECO:0007669"/>
    <property type="project" value="UniProtKB-KW"/>
</dbReference>
<protein>
    <submittedName>
        <fullName evidence="6">LysR family transcriptional regulator</fullName>
    </submittedName>
</protein>
<dbReference type="EMBL" id="FCOM02000036">
    <property type="protein sequence ID" value="SAL80998.1"/>
    <property type="molecule type" value="Genomic_DNA"/>
</dbReference>
<evidence type="ECO:0000259" key="5">
    <source>
        <dbReference type="PROSITE" id="PS50931"/>
    </source>
</evidence>
<dbReference type="SUPFAM" id="SSF53850">
    <property type="entry name" value="Periplasmic binding protein-like II"/>
    <property type="match status" value="1"/>
</dbReference>
<dbReference type="OrthoDB" id="5292387at2"/>
<keyword evidence="4" id="KW-0804">Transcription</keyword>
<dbReference type="SUPFAM" id="SSF46785">
    <property type="entry name" value="Winged helix' DNA-binding domain"/>
    <property type="match status" value="1"/>
</dbReference>
<dbReference type="InterPro" id="IPR000847">
    <property type="entry name" value="LysR_HTH_N"/>
</dbReference>
<sequence length="302" mass="33293">MDLRQLRYFCAVAKHGSISIAAQAVHIAQPALTRQIQALEDEMGTRLFERTTRGVKLTDAGSQLLADASKLLDDAAAAKERAQRAGRGESGHLSIALPVMQNLAPTIAEVLKKYRREVPGVGITLHHLLSEAQLEQIADGRLDAGFLLFRPLDDASFDGIPVFSERMLLAYPAEWTWPKGRKPKVLRDLQDLDFVWLPRSAAPAWHDRLIHCFFNAGFIPRTAVHGVDAASMLTLVAAGMGCTILPEGARSRAPATIAFMTLSDLTIRQDWELVWRSDRCSSVLQRFIDVVSSARAGLKHPL</sequence>
<evidence type="ECO:0000256" key="4">
    <source>
        <dbReference type="ARBA" id="ARBA00023163"/>
    </source>
</evidence>
<evidence type="ECO:0000313" key="7">
    <source>
        <dbReference type="Proteomes" id="UP000055019"/>
    </source>
</evidence>
<dbReference type="PANTHER" id="PTHR30346:SF28">
    <property type="entry name" value="HTH-TYPE TRANSCRIPTIONAL REGULATOR CYNR"/>
    <property type="match status" value="1"/>
</dbReference>
<dbReference type="FunFam" id="1.10.10.10:FF:000001">
    <property type="entry name" value="LysR family transcriptional regulator"/>
    <property type="match status" value="1"/>
</dbReference>
<organism evidence="6 7">
    <name type="scientific">Caballeronia arvi</name>
    <dbReference type="NCBI Taxonomy" id="1777135"/>
    <lineage>
        <taxon>Bacteria</taxon>
        <taxon>Pseudomonadati</taxon>
        <taxon>Pseudomonadota</taxon>
        <taxon>Betaproteobacteria</taxon>
        <taxon>Burkholderiales</taxon>
        <taxon>Burkholderiaceae</taxon>
        <taxon>Caballeronia</taxon>
    </lineage>
</organism>
<keyword evidence="2" id="KW-0805">Transcription regulation</keyword>